<proteinExistence type="predicted"/>
<dbReference type="EMBL" id="BAABGP010000014">
    <property type="protein sequence ID" value="GAA4485740.1"/>
    <property type="molecule type" value="Genomic_DNA"/>
</dbReference>
<evidence type="ECO:0000256" key="1">
    <source>
        <dbReference type="SAM" id="MobiDB-lite"/>
    </source>
</evidence>
<name>A0ABP8PFN1_9MICO</name>
<dbReference type="Proteomes" id="UP001500731">
    <property type="component" value="Unassembled WGS sequence"/>
</dbReference>
<dbReference type="RefSeq" id="WP_345186688.1">
    <property type="nucleotide sequence ID" value="NZ_BAABGP010000014.1"/>
</dbReference>
<feature type="compositionally biased region" description="Basic and acidic residues" evidence="1">
    <location>
        <begin position="321"/>
        <end position="347"/>
    </location>
</feature>
<gene>
    <name evidence="2" type="ORF">GCM10023171_20570</name>
</gene>
<sequence length="347" mass="38590">MPLLLSDRAVLASPLPLVTAREARLCGIRLDPAGHVRVRSGIYVPRRAYLALRPWQRYAVRVHAFARAHPDAVLCLESAAVVHGLPSFGEARDIHVYDPARTRSRRFGDVCVHTSADGRAVERHGAILVTALPDTVIDLLRVVPPAQALAIVDASISPAQGGGSTLTQLQDLGSAQCNGRGSARLSWAWSRADPRAESPAESLSRAVIEWRGYEEPELQRTFHYEGALDRVDFHFRSARAIGEADGWGKYQLDEPEKAAERLRGEKRREDRLRRHGHPFARWELGDVWRVTPLERALNAAQVSVVAARQNAMLATLRHRPREVSSSREKPRLSAEEPRLSAEKPDRA</sequence>
<organism evidence="2 3">
    <name type="scientific">Microbacterium panaciterrae</name>
    <dbReference type="NCBI Taxonomy" id="985759"/>
    <lineage>
        <taxon>Bacteria</taxon>
        <taxon>Bacillati</taxon>
        <taxon>Actinomycetota</taxon>
        <taxon>Actinomycetes</taxon>
        <taxon>Micrococcales</taxon>
        <taxon>Microbacteriaceae</taxon>
        <taxon>Microbacterium</taxon>
    </lineage>
</organism>
<evidence type="ECO:0000313" key="3">
    <source>
        <dbReference type="Proteomes" id="UP001500731"/>
    </source>
</evidence>
<feature type="region of interest" description="Disordered" evidence="1">
    <location>
        <begin position="316"/>
        <end position="347"/>
    </location>
</feature>
<reference evidence="3" key="1">
    <citation type="journal article" date="2019" name="Int. J. Syst. Evol. Microbiol.">
        <title>The Global Catalogue of Microorganisms (GCM) 10K type strain sequencing project: providing services to taxonomists for standard genome sequencing and annotation.</title>
        <authorList>
            <consortium name="The Broad Institute Genomics Platform"/>
            <consortium name="The Broad Institute Genome Sequencing Center for Infectious Disease"/>
            <person name="Wu L."/>
            <person name="Ma J."/>
        </authorList>
    </citation>
    <scope>NUCLEOTIDE SEQUENCE [LARGE SCALE GENOMIC DNA]</scope>
    <source>
        <strain evidence="3">JCM 17839</strain>
    </source>
</reference>
<protein>
    <recommendedName>
        <fullName evidence="4">Transcriptional regulator, AbiEi antitoxin, Type IV TA system</fullName>
    </recommendedName>
</protein>
<evidence type="ECO:0000313" key="2">
    <source>
        <dbReference type="EMBL" id="GAA4485740.1"/>
    </source>
</evidence>
<keyword evidence="3" id="KW-1185">Reference proteome</keyword>
<accession>A0ABP8PFN1</accession>
<evidence type="ECO:0008006" key="4">
    <source>
        <dbReference type="Google" id="ProtNLM"/>
    </source>
</evidence>
<comment type="caution">
    <text evidence="2">The sequence shown here is derived from an EMBL/GenBank/DDBJ whole genome shotgun (WGS) entry which is preliminary data.</text>
</comment>